<sequence length="72" mass="7885">MGPAAKVNTYKLVNGTLSGDDIMIGAEKDGLGNPINGERQWASGQYNLVILYKNTTFNMSTFKSIPITILYE</sequence>
<accession>A0A653XWX7</accession>
<gene>
    <name evidence="1" type="ORF">SPHINGO8BC_10161</name>
</gene>
<protein>
    <submittedName>
        <fullName evidence="1">Uncharacterized protein</fullName>
    </submittedName>
</protein>
<proteinExistence type="predicted"/>
<name>A0A653XWX7_SPHMU</name>
<organism evidence="1 2">
    <name type="scientific">Sphingobacterium multivorum</name>
    <dbReference type="NCBI Taxonomy" id="28454"/>
    <lineage>
        <taxon>Bacteria</taxon>
        <taxon>Pseudomonadati</taxon>
        <taxon>Bacteroidota</taxon>
        <taxon>Sphingobacteriia</taxon>
        <taxon>Sphingobacteriales</taxon>
        <taxon>Sphingobacteriaceae</taxon>
        <taxon>Sphingobacterium</taxon>
    </lineage>
</organism>
<evidence type="ECO:0000313" key="2">
    <source>
        <dbReference type="Proteomes" id="UP000432350"/>
    </source>
</evidence>
<dbReference type="AlphaFoldDB" id="A0A653XWX7"/>
<evidence type="ECO:0000313" key="1">
    <source>
        <dbReference type="EMBL" id="VXC34232.1"/>
    </source>
</evidence>
<dbReference type="RefSeq" id="WP_070569994.1">
    <property type="nucleotide sequence ID" value="NZ_CP068086.1"/>
</dbReference>
<reference evidence="1 2" key="1">
    <citation type="submission" date="2019-10" db="EMBL/GenBank/DDBJ databases">
        <authorList>
            <person name="Karimi E."/>
        </authorList>
    </citation>
    <scope>NUCLEOTIDE SEQUENCE [LARGE SCALE GENOMIC DNA]</scope>
    <source>
        <strain evidence="1">Sphingobacterium sp. 8BC</strain>
    </source>
</reference>
<dbReference type="EMBL" id="CABWMV010000001">
    <property type="protein sequence ID" value="VXC34232.1"/>
    <property type="molecule type" value="Genomic_DNA"/>
</dbReference>
<dbReference type="Proteomes" id="UP000432350">
    <property type="component" value="Unassembled WGS sequence"/>
</dbReference>